<dbReference type="AlphaFoldDB" id="D9QTH7"/>
<evidence type="ECO:0000256" key="5">
    <source>
        <dbReference type="RuleBase" id="RU000660"/>
    </source>
</evidence>
<sequence length="113" mass="12873">MVQRKLSRKGAERKALLRSLMISLFKNDRIETTEPKAKEAQRSAEKLITTAKDDTRNARKKAMSILNDKEAVTRLFEDVAPRFMERPGGYTRILKLGPRRGDGAEMAILELVE</sequence>
<dbReference type="HAMAP" id="MF_01368">
    <property type="entry name" value="Ribosomal_bL17"/>
    <property type="match status" value="1"/>
</dbReference>
<dbReference type="GO" id="GO:0006412">
    <property type="term" value="P:translation"/>
    <property type="evidence" value="ECO:0007669"/>
    <property type="project" value="UniProtKB-UniRule"/>
</dbReference>
<dbReference type="Pfam" id="PF01196">
    <property type="entry name" value="Ribosomal_L17"/>
    <property type="match status" value="1"/>
</dbReference>
<dbReference type="Gene3D" id="3.90.1030.10">
    <property type="entry name" value="Ribosomal protein L17"/>
    <property type="match status" value="1"/>
</dbReference>
<dbReference type="InterPro" id="IPR047859">
    <property type="entry name" value="Ribosomal_bL17_CS"/>
</dbReference>
<dbReference type="KEGG" id="aar:Acear_0190"/>
<accession>D9QTH7</accession>
<dbReference type="OrthoDB" id="9809073at2"/>
<dbReference type="RefSeq" id="WP_013277187.1">
    <property type="nucleotide sequence ID" value="NC_014378.1"/>
</dbReference>
<keyword evidence="3 4" id="KW-0687">Ribonucleoprotein</keyword>
<organism evidence="7 8">
    <name type="scientific">Acetohalobium arabaticum (strain ATCC 49924 / DSM 5501 / Z-7288)</name>
    <dbReference type="NCBI Taxonomy" id="574087"/>
    <lineage>
        <taxon>Bacteria</taxon>
        <taxon>Bacillati</taxon>
        <taxon>Bacillota</taxon>
        <taxon>Clostridia</taxon>
        <taxon>Halanaerobiales</taxon>
        <taxon>Halobacteroidaceae</taxon>
        <taxon>Acetohalobium</taxon>
    </lineage>
</organism>
<comment type="subunit">
    <text evidence="4">Part of the 50S ribosomal subunit. Contacts protein L32.</text>
</comment>
<gene>
    <name evidence="4" type="primary">rplQ</name>
    <name evidence="7" type="ordered locus">Acear_0190</name>
</gene>
<dbReference type="InterPro" id="IPR000456">
    <property type="entry name" value="Ribosomal_bL17"/>
</dbReference>
<reference evidence="7 8" key="1">
    <citation type="journal article" date="2010" name="Stand. Genomic Sci.">
        <title>Complete genome sequence of Acetohalobium arabaticum type strain (Z-7288).</title>
        <authorList>
            <person name="Sikorski J."/>
            <person name="Lapidus A."/>
            <person name="Chertkov O."/>
            <person name="Lucas S."/>
            <person name="Copeland A."/>
            <person name="Glavina Del Rio T."/>
            <person name="Nolan M."/>
            <person name="Tice H."/>
            <person name="Cheng J.F."/>
            <person name="Han C."/>
            <person name="Brambilla E."/>
            <person name="Pitluck S."/>
            <person name="Liolios K."/>
            <person name="Ivanova N."/>
            <person name="Mavromatis K."/>
            <person name="Mikhailova N."/>
            <person name="Pati A."/>
            <person name="Bruce D."/>
            <person name="Detter C."/>
            <person name="Tapia R."/>
            <person name="Goodwin L."/>
            <person name="Chen A."/>
            <person name="Palaniappan K."/>
            <person name="Land M."/>
            <person name="Hauser L."/>
            <person name="Chang Y.J."/>
            <person name="Jeffries C.D."/>
            <person name="Rohde M."/>
            <person name="Goker M."/>
            <person name="Spring S."/>
            <person name="Woyke T."/>
            <person name="Bristow J."/>
            <person name="Eisen J.A."/>
            <person name="Markowitz V."/>
            <person name="Hugenholtz P."/>
            <person name="Kyrpides N.C."/>
            <person name="Klenk H.P."/>
        </authorList>
    </citation>
    <scope>NUCLEOTIDE SEQUENCE [LARGE SCALE GENOMIC DNA]</scope>
    <source>
        <strain evidence="8">ATCC 49924 / DSM 5501 / Z-7288</strain>
    </source>
</reference>
<dbReference type="HOGENOM" id="CLU_074407_2_0_9"/>
<evidence type="ECO:0000256" key="4">
    <source>
        <dbReference type="HAMAP-Rule" id="MF_01368"/>
    </source>
</evidence>
<comment type="similarity">
    <text evidence="1 4 5">Belongs to the bacterial ribosomal protein bL17 family.</text>
</comment>
<dbReference type="PANTHER" id="PTHR14413:SF16">
    <property type="entry name" value="LARGE RIBOSOMAL SUBUNIT PROTEIN BL17M"/>
    <property type="match status" value="1"/>
</dbReference>
<feature type="region of interest" description="Disordered" evidence="6">
    <location>
        <begin position="33"/>
        <end position="55"/>
    </location>
</feature>
<name>D9QTH7_ACEAZ</name>
<dbReference type="STRING" id="574087.Acear_0190"/>
<evidence type="ECO:0000256" key="1">
    <source>
        <dbReference type="ARBA" id="ARBA00008777"/>
    </source>
</evidence>
<dbReference type="PROSITE" id="PS01167">
    <property type="entry name" value="RIBOSOMAL_L17"/>
    <property type="match status" value="1"/>
</dbReference>
<dbReference type="GO" id="GO:0015934">
    <property type="term" value="C:large ribosomal subunit"/>
    <property type="evidence" value="ECO:0007669"/>
    <property type="project" value="TreeGrafter"/>
</dbReference>
<evidence type="ECO:0000256" key="2">
    <source>
        <dbReference type="ARBA" id="ARBA00022980"/>
    </source>
</evidence>
<evidence type="ECO:0000256" key="3">
    <source>
        <dbReference type="ARBA" id="ARBA00023274"/>
    </source>
</evidence>
<dbReference type="SUPFAM" id="SSF64263">
    <property type="entry name" value="Prokaryotic ribosomal protein L17"/>
    <property type="match status" value="1"/>
</dbReference>
<keyword evidence="8" id="KW-1185">Reference proteome</keyword>
<dbReference type="Proteomes" id="UP000001661">
    <property type="component" value="Chromosome"/>
</dbReference>
<evidence type="ECO:0000313" key="8">
    <source>
        <dbReference type="Proteomes" id="UP000001661"/>
    </source>
</evidence>
<dbReference type="PANTHER" id="PTHR14413">
    <property type="entry name" value="RIBOSOMAL PROTEIN L17"/>
    <property type="match status" value="1"/>
</dbReference>
<dbReference type="NCBIfam" id="TIGR00059">
    <property type="entry name" value="L17"/>
    <property type="match status" value="1"/>
</dbReference>
<dbReference type="GO" id="GO:0003735">
    <property type="term" value="F:structural constituent of ribosome"/>
    <property type="evidence" value="ECO:0007669"/>
    <property type="project" value="InterPro"/>
</dbReference>
<dbReference type="InterPro" id="IPR036373">
    <property type="entry name" value="Ribosomal_bL17_sf"/>
</dbReference>
<proteinExistence type="inferred from homology"/>
<evidence type="ECO:0000256" key="6">
    <source>
        <dbReference type="SAM" id="MobiDB-lite"/>
    </source>
</evidence>
<keyword evidence="2 4" id="KW-0689">Ribosomal protein</keyword>
<protein>
    <recommendedName>
        <fullName evidence="4">Large ribosomal subunit protein bL17</fullName>
    </recommendedName>
</protein>
<evidence type="ECO:0000313" key="7">
    <source>
        <dbReference type="EMBL" id="ADL11741.1"/>
    </source>
</evidence>
<dbReference type="EMBL" id="CP002105">
    <property type="protein sequence ID" value="ADL11741.1"/>
    <property type="molecule type" value="Genomic_DNA"/>
</dbReference>
<dbReference type="eggNOG" id="COG0203">
    <property type="taxonomic scope" value="Bacteria"/>
</dbReference>